<keyword evidence="1" id="KW-0472">Membrane</keyword>
<feature type="transmembrane region" description="Helical" evidence="1">
    <location>
        <begin position="71"/>
        <end position="95"/>
    </location>
</feature>
<reference evidence="2" key="2">
    <citation type="submission" date="2020-09" db="EMBL/GenBank/DDBJ databases">
        <authorList>
            <person name="Sun Q."/>
            <person name="Ohkuma M."/>
        </authorList>
    </citation>
    <scope>NUCLEOTIDE SEQUENCE</scope>
    <source>
        <strain evidence="2">JCM 3035</strain>
    </source>
</reference>
<comment type="caution">
    <text evidence="2">The sequence shown here is derived from an EMBL/GenBank/DDBJ whole genome shotgun (WGS) entry which is preliminary data.</text>
</comment>
<feature type="transmembrane region" description="Helical" evidence="1">
    <location>
        <begin position="15"/>
        <end position="36"/>
    </location>
</feature>
<gene>
    <name evidence="2" type="ORF">GCM10010094_93410</name>
</gene>
<evidence type="ECO:0000313" key="3">
    <source>
        <dbReference type="Proteomes" id="UP000637788"/>
    </source>
</evidence>
<protein>
    <submittedName>
        <fullName evidence="2">Uncharacterized protein</fullName>
    </submittedName>
</protein>
<feature type="transmembrane region" description="Helical" evidence="1">
    <location>
        <begin position="42"/>
        <end position="64"/>
    </location>
</feature>
<sequence>MDAQGDWTSTARGMWLWPVAILVGFPIGGLVADLVVDGVDSVGAALAAGLIAGAIIGAAEWFALRQWVSWLWIPATSVGMAVGLAAGAALADYGIDRGDVVLIGAVTGVGVGALQALVLARRRLPGALWWAIANPPGWALGWLVTSYVITANVDERFPNFGASGALVFGLLTWLLLAVLFRAAAPEVRGMAAR</sequence>
<feature type="transmembrane region" description="Helical" evidence="1">
    <location>
        <begin position="127"/>
        <end position="149"/>
    </location>
</feature>
<organism evidence="2 3">
    <name type="scientific">Streptomyces flaveus</name>
    <dbReference type="NCBI Taxonomy" id="66370"/>
    <lineage>
        <taxon>Bacteria</taxon>
        <taxon>Bacillati</taxon>
        <taxon>Actinomycetota</taxon>
        <taxon>Actinomycetes</taxon>
        <taxon>Kitasatosporales</taxon>
        <taxon>Streptomycetaceae</taxon>
        <taxon>Streptomyces</taxon>
        <taxon>Streptomyces aurantiacus group</taxon>
    </lineage>
</organism>
<proteinExistence type="predicted"/>
<keyword evidence="3" id="KW-1185">Reference proteome</keyword>
<dbReference type="AlphaFoldDB" id="A0A917VVE0"/>
<dbReference type="EMBL" id="BMPQ01000062">
    <property type="protein sequence ID" value="GGL17870.1"/>
    <property type="molecule type" value="Genomic_DNA"/>
</dbReference>
<feature type="transmembrane region" description="Helical" evidence="1">
    <location>
        <begin position="101"/>
        <end position="120"/>
    </location>
</feature>
<reference evidence="2" key="1">
    <citation type="journal article" date="2014" name="Int. J. Syst. Evol. Microbiol.">
        <title>Complete genome sequence of Corynebacterium casei LMG S-19264T (=DSM 44701T), isolated from a smear-ripened cheese.</title>
        <authorList>
            <consortium name="US DOE Joint Genome Institute (JGI-PGF)"/>
            <person name="Walter F."/>
            <person name="Albersmeier A."/>
            <person name="Kalinowski J."/>
            <person name="Ruckert C."/>
        </authorList>
    </citation>
    <scope>NUCLEOTIDE SEQUENCE</scope>
    <source>
        <strain evidence="2">JCM 3035</strain>
    </source>
</reference>
<dbReference type="Proteomes" id="UP000637788">
    <property type="component" value="Unassembled WGS sequence"/>
</dbReference>
<evidence type="ECO:0000256" key="1">
    <source>
        <dbReference type="SAM" id="Phobius"/>
    </source>
</evidence>
<evidence type="ECO:0000313" key="2">
    <source>
        <dbReference type="EMBL" id="GGL17870.1"/>
    </source>
</evidence>
<keyword evidence="1" id="KW-0812">Transmembrane</keyword>
<feature type="transmembrane region" description="Helical" evidence="1">
    <location>
        <begin position="161"/>
        <end position="184"/>
    </location>
</feature>
<dbReference type="RefSeq" id="WP_189327783.1">
    <property type="nucleotide sequence ID" value="NZ_BMPQ01000062.1"/>
</dbReference>
<keyword evidence="1" id="KW-1133">Transmembrane helix</keyword>
<accession>A0A917VVE0</accession>
<name>A0A917VVE0_9ACTN</name>